<evidence type="ECO:0000313" key="14">
    <source>
        <dbReference type="EMBL" id="KAF7340011.1"/>
    </source>
</evidence>
<evidence type="ECO:0000256" key="1">
    <source>
        <dbReference type="ARBA" id="ARBA00004395"/>
    </source>
</evidence>
<dbReference type="Pfam" id="PF06419">
    <property type="entry name" value="COG6_N"/>
    <property type="match status" value="1"/>
</dbReference>
<proteinExistence type="inferred from homology"/>
<keyword evidence="7 10" id="KW-0472">Membrane</keyword>
<reference evidence="14" key="1">
    <citation type="submission" date="2020-05" db="EMBL/GenBank/DDBJ databases">
        <title>Mycena genomes resolve the evolution of fungal bioluminescence.</title>
        <authorList>
            <person name="Tsai I.J."/>
        </authorList>
    </citation>
    <scope>NUCLEOTIDE SEQUENCE</scope>
    <source>
        <strain evidence="14">CCC161011</strain>
    </source>
</reference>
<keyword evidence="11" id="KW-0812">Transmembrane</keyword>
<dbReference type="InterPro" id="IPR010490">
    <property type="entry name" value="COG6"/>
</dbReference>
<evidence type="ECO:0000256" key="6">
    <source>
        <dbReference type="ARBA" id="ARBA00023034"/>
    </source>
</evidence>
<evidence type="ECO:0000256" key="2">
    <source>
        <dbReference type="ARBA" id="ARBA00011023"/>
    </source>
</evidence>
<comment type="similarity">
    <text evidence="2 10">Belongs to the COG6 family.</text>
</comment>
<evidence type="ECO:0000256" key="3">
    <source>
        <dbReference type="ARBA" id="ARBA00020973"/>
    </source>
</evidence>
<dbReference type="InterPro" id="IPR048368">
    <property type="entry name" value="COG6_N"/>
</dbReference>
<dbReference type="GO" id="GO:0017119">
    <property type="term" value="C:Golgi transport complex"/>
    <property type="evidence" value="ECO:0007669"/>
    <property type="project" value="UniProtKB-UniRule"/>
</dbReference>
<feature type="domain" description="Conserved oligomeric complex COG6 N-terminal" evidence="12">
    <location>
        <begin position="98"/>
        <end position="205"/>
    </location>
</feature>
<dbReference type="PANTHER" id="PTHR21506:SF0">
    <property type="entry name" value="CONSERVED OLIGOMERIC GOLGI COMPLEX SUBUNIT 6"/>
    <property type="match status" value="1"/>
</dbReference>
<evidence type="ECO:0000256" key="9">
    <source>
        <dbReference type="ARBA" id="ARBA00043873"/>
    </source>
</evidence>
<dbReference type="GO" id="GO:0006891">
    <property type="term" value="P:intra-Golgi vesicle-mediated transport"/>
    <property type="evidence" value="ECO:0007669"/>
    <property type="project" value="UniProtKB-UniRule"/>
</dbReference>
<feature type="transmembrane region" description="Helical" evidence="11">
    <location>
        <begin position="738"/>
        <end position="759"/>
    </location>
</feature>
<keyword evidence="11" id="KW-1133">Transmembrane helix</keyword>
<comment type="caution">
    <text evidence="14">The sequence shown here is derived from an EMBL/GenBank/DDBJ whole genome shotgun (WGS) entry which is preliminary data.</text>
</comment>
<evidence type="ECO:0000259" key="12">
    <source>
        <dbReference type="Pfam" id="PF06419"/>
    </source>
</evidence>
<keyword evidence="5 10" id="KW-0653">Protein transport</keyword>
<dbReference type="GO" id="GO:0015031">
    <property type="term" value="P:protein transport"/>
    <property type="evidence" value="ECO:0007669"/>
    <property type="project" value="UniProtKB-KW"/>
</dbReference>
<evidence type="ECO:0000313" key="15">
    <source>
        <dbReference type="Proteomes" id="UP000620124"/>
    </source>
</evidence>
<protein>
    <recommendedName>
        <fullName evidence="3 10">Conserved oligomeric Golgi complex subunit 6</fullName>
        <shortName evidence="10">COG complex subunit 6</shortName>
    </recommendedName>
    <alternativeName>
        <fullName evidence="8 10">Component of oligomeric Golgi complex 6</fullName>
    </alternativeName>
</protein>
<evidence type="ECO:0000256" key="5">
    <source>
        <dbReference type="ARBA" id="ARBA00022927"/>
    </source>
</evidence>
<comment type="subunit">
    <text evidence="10">Component of the conserved oligomeric Golgi complex.</text>
</comment>
<dbReference type="SMART" id="SM01087">
    <property type="entry name" value="COG6"/>
    <property type="match status" value="1"/>
</dbReference>
<comment type="subcellular location">
    <subcellularLocation>
        <location evidence="1 10">Golgi apparatus membrane</location>
        <topology evidence="1 10">Peripheral membrane protein</topology>
    </subcellularLocation>
</comment>
<feature type="domain" description="Conserved Oligomeric Golgi complex subunit 6 C-terminal" evidence="13">
    <location>
        <begin position="240"/>
        <end position="699"/>
    </location>
</feature>
<dbReference type="OrthoDB" id="272987at2759"/>
<keyword evidence="15" id="KW-1185">Reference proteome</keyword>
<evidence type="ECO:0000256" key="10">
    <source>
        <dbReference type="RuleBase" id="RU365075"/>
    </source>
</evidence>
<dbReference type="InterPro" id="IPR048369">
    <property type="entry name" value="COG6_C"/>
</dbReference>
<accession>A0A8H6XG97</accession>
<dbReference type="EMBL" id="JACAZI010000019">
    <property type="protein sequence ID" value="KAF7340011.1"/>
    <property type="molecule type" value="Genomic_DNA"/>
</dbReference>
<dbReference type="GO" id="GO:0000139">
    <property type="term" value="C:Golgi membrane"/>
    <property type="evidence" value="ECO:0007669"/>
    <property type="project" value="UniProtKB-SubCell"/>
</dbReference>
<keyword evidence="4 10" id="KW-0813">Transport</keyword>
<dbReference type="PANTHER" id="PTHR21506">
    <property type="entry name" value="COMPONENT OF OLIGOMERIC GOLGI COMPLEX 6"/>
    <property type="match status" value="1"/>
</dbReference>
<dbReference type="InterPro" id="IPR014807">
    <property type="entry name" value="Coa1"/>
</dbReference>
<organism evidence="14 15">
    <name type="scientific">Mycena venus</name>
    <dbReference type="NCBI Taxonomy" id="2733690"/>
    <lineage>
        <taxon>Eukaryota</taxon>
        <taxon>Fungi</taxon>
        <taxon>Dikarya</taxon>
        <taxon>Basidiomycota</taxon>
        <taxon>Agaricomycotina</taxon>
        <taxon>Agaricomycetes</taxon>
        <taxon>Agaricomycetidae</taxon>
        <taxon>Agaricales</taxon>
        <taxon>Marasmiineae</taxon>
        <taxon>Mycenaceae</taxon>
        <taxon>Mycena</taxon>
    </lineage>
</organism>
<sequence length="870" mass="98410">MASSVISPSATSLQFDGKARAAQRNPISLRLYKVLGTNFDDDATREALQTLSELYATSSSSLKGKEPLRNVEDDDVEEEWVKPNGVVAEEFFTETMLGETAARARKNLRRDMERKLAEGSHQFLKAFGEVDQKLEELQRHVAAMHASCDEAETQLKLTNEASAMVLERAGSLSEQRQEVENKKSIVTLFLTRFTLNEEEVEAMTSRDIPVGQRFFRAMDKTERIRTDCRVLMAGEDGPTQAGLDIMASTSSHLEQGYEKAFRWCSYEFRQMGRDMQVEVGETMREAIRRLRKRPELLNEALTALSQARQATLMSSFLTALTRGGPSGLPRPIELHAHDPMRYVGDMLAWVHQAIAAEREFLESLFGLQADGRMVGSVRTFHEKSEEEDWIRELMDLAVGKLCVPLKVRVQQTIRSQESSIISYKIANLLQFYMITMRRTIGETAVLSTTLNEMTEVAYKVFYDAIETQGRALLRATLDLDDPSLAPPLAILDHAQILREIMNVYESSLLGDEGEAEQTAGFQRILDVTVDPAIEFCTSNSEEKKRMRPRWDREIYVLNCLSYLQSVLEPFPFTAQKLQTLQDVVEEKVVHLTEEHYKNIMVDAGIHLIAETCASHDESEPMSRIPATLPAQLQTALRNFSLWLSGLEVVQSPRLSQLTAQRLHIKIHQAALERMARSYQLICEQVKKPENKQSSKNLSPLIPLRRRYTEGTTSSQGRSGSLYSNFKPHRPLPQIEKRWPTFLGIGVVVLTGWAAFLTYVTNETKVTSSVVKQILRTIKADSQLLETLGLAIRPQPEWWLNGYPIIHGQINQLQGNIDVSFRIKGSLGSGTVYFTSVRKAKGIPYEILRFRVIHDDGRVVEVQTAPDLHSE</sequence>
<dbReference type="Pfam" id="PF20653">
    <property type="entry name" value="COG6_C"/>
    <property type="match status" value="1"/>
</dbReference>
<comment type="function">
    <text evidence="9">Acts as a component of the peripheral membrane COG complex that is involved in intra-Golgi protein trafficking. COG is located at the cis-Golgi, and regulates tethering of retrograde intra-Golgi vesicles and possibly a number of other membrane trafficking events.</text>
</comment>
<gene>
    <name evidence="14" type="ORF">MVEN_01918800</name>
</gene>
<name>A0A8H6XG97_9AGAR</name>
<evidence type="ECO:0000256" key="7">
    <source>
        <dbReference type="ARBA" id="ARBA00023136"/>
    </source>
</evidence>
<dbReference type="Proteomes" id="UP000620124">
    <property type="component" value="Unassembled WGS sequence"/>
</dbReference>
<dbReference type="Pfam" id="PF08695">
    <property type="entry name" value="Coa1"/>
    <property type="match status" value="1"/>
</dbReference>
<dbReference type="AlphaFoldDB" id="A0A8H6XG97"/>
<keyword evidence="6 10" id="KW-0333">Golgi apparatus</keyword>
<comment type="function">
    <text evidence="10">Acts as component of the peripheral membrane COG complex that is involved in intra-Golgi protein trafficking. COG is located at the cis-Golgi, and regulates tethering of retrograde intra-Golgi vesicles and possibly a number of other membrane trafficking events.</text>
</comment>
<evidence type="ECO:0000256" key="11">
    <source>
        <dbReference type="SAM" id="Phobius"/>
    </source>
</evidence>
<evidence type="ECO:0000256" key="8">
    <source>
        <dbReference type="ARBA" id="ARBA00031348"/>
    </source>
</evidence>
<evidence type="ECO:0000256" key="4">
    <source>
        <dbReference type="ARBA" id="ARBA00022448"/>
    </source>
</evidence>
<evidence type="ECO:0000259" key="13">
    <source>
        <dbReference type="Pfam" id="PF20653"/>
    </source>
</evidence>